<evidence type="ECO:0000313" key="2">
    <source>
        <dbReference type="Proteomes" id="UP000027178"/>
    </source>
</evidence>
<comment type="caution">
    <text evidence="1">The sequence shown here is derived from an EMBL/GenBank/DDBJ whole genome shotgun (WGS) entry which is preliminary data.</text>
</comment>
<reference evidence="1 2" key="1">
    <citation type="submission" date="2014-05" db="EMBL/GenBank/DDBJ databases">
        <title>Draft Genome Sequence of Kitasatospora cheerisanensis KCTC 2395.</title>
        <authorList>
            <person name="Nam D.H."/>
        </authorList>
    </citation>
    <scope>NUCLEOTIDE SEQUENCE [LARGE SCALE GENOMIC DNA]</scope>
    <source>
        <strain evidence="1 2">KCTC 2395</strain>
    </source>
</reference>
<sequence>MELFACAHCASALTRPVGQVRFPPYAYHQVGNGRQMSDLMDVGTYAVDPDPSGPPYRSWEDLAEGEAEARGYYAPVPHYLSDGPPGRPVLAPADVTGTVLIPGSAGGFCCGITGQDGPNLACAHCGHPVGAREDDCSLWQAVRLEPDAVRRVPAGPRPPVADWTVLVHERSGVPPVRANGQWNDRSCQEIGTTLVDLIVAADGSPVRFDHAGTATVFERALHHYQPGADGPAKRCALHGPGRP</sequence>
<dbReference type="HOGENOM" id="CLU_063871_0_0_11"/>
<name>A0A066YH05_9ACTN</name>
<keyword evidence="2" id="KW-1185">Reference proteome</keyword>
<dbReference type="Proteomes" id="UP000027178">
    <property type="component" value="Unassembled WGS sequence"/>
</dbReference>
<dbReference type="RefSeq" id="WP_051653803.1">
    <property type="nucleotide sequence ID" value="NZ_KK853997.1"/>
</dbReference>
<protein>
    <submittedName>
        <fullName evidence="1">Uncharacterized protein</fullName>
    </submittedName>
</protein>
<dbReference type="EMBL" id="JNBY01000162">
    <property type="protein sequence ID" value="KDN80763.1"/>
    <property type="molecule type" value="Genomic_DNA"/>
</dbReference>
<dbReference type="OrthoDB" id="3280727at2"/>
<gene>
    <name evidence="1" type="ORF">KCH_75430</name>
</gene>
<accession>A0A066YH05</accession>
<dbReference type="AlphaFoldDB" id="A0A066YH05"/>
<proteinExistence type="predicted"/>
<organism evidence="1 2">
    <name type="scientific">Kitasatospora cheerisanensis KCTC 2395</name>
    <dbReference type="NCBI Taxonomy" id="1348663"/>
    <lineage>
        <taxon>Bacteria</taxon>
        <taxon>Bacillati</taxon>
        <taxon>Actinomycetota</taxon>
        <taxon>Actinomycetes</taxon>
        <taxon>Kitasatosporales</taxon>
        <taxon>Streptomycetaceae</taxon>
        <taxon>Kitasatospora</taxon>
    </lineage>
</organism>
<dbReference type="eggNOG" id="ENOG5033RXT">
    <property type="taxonomic scope" value="Bacteria"/>
</dbReference>
<dbReference type="PATRIC" id="fig|1348663.4.peg.7292"/>
<evidence type="ECO:0000313" key="1">
    <source>
        <dbReference type="EMBL" id="KDN80763.1"/>
    </source>
</evidence>